<protein>
    <submittedName>
        <fullName evidence="1">Uncharacterized protein</fullName>
    </submittedName>
</protein>
<proteinExistence type="predicted"/>
<comment type="caution">
    <text evidence="1">The sequence shown here is derived from an EMBL/GenBank/DDBJ whole genome shotgun (WGS) entry which is preliminary data.</text>
</comment>
<organism evidence="1 2">
    <name type="scientific">Arenivirga flava</name>
    <dbReference type="NCBI Taxonomy" id="1930060"/>
    <lineage>
        <taxon>Bacteria</taxon>
        <taxon>Bacillati</taxon>
        <taxon>Actinomycetota</taxon>
        <taxon>Actinomycetes</taxon>
        <taxon>Micrococcales</taxon>
        <taxon>Microbacteriaceae</taxon>
        <taxon>Arenivirga</taxon>
    </lineage>
</organism>
<dbReference type="EMBL" id="BSUL01000001">
    <property type="protein sequence ID" value="GMA27661.1"/>
    <property type="molecule type" value="Genomic_DNA"/>
</dbReference>
<sequence length="340" mass="34832">MRLACALGGLGLRGAAGGLALTASPAQRLEQIGGVARLGDRLLVAADRRVQGGVRGATGCGAGFLDGPRRCDGRGLEGAAVEAGSLLPVLVVGDRAQTGQEGRSGRVLLGEPLRLGADRGQCALAGVEAPARLVLGVALLVAHRDDPVALLLLPARPRALARADADEPLADDGAEAVLAVDRRCLVRGVHGHRERGVDDELALGEHRALELADVVERHAGHAGDRLGRQAGADVTLDLARREAAIGAGLAHGAAGAGLHDLLERHAAALAVVIGDHDESVLDADDSQFTHGQAFPRTAVDRQDAMPHGRIRGIARARRKLLGGRAQAVCAPLGSGADCAR</sequence>
<dbReference type="Proteomes" id="UP001157160">
    <property type="component" value="Unassembled WGS sequence"/>
</dbReference>
<reference evidence="1 2" key="1">
    <citation type="journal article" date="2014" name="Int. J. Syst. Evol. Microbiol.">
        <title>Complete genome sequence of Corynebacterium casei LMG S-19264T (=DSM 44701T), isolated from a smear-ripened cheese.</title>
        <authorList>
            <consortium name="US DOE Joint Genome Institute (JGI-PGF)"/>
            <person name="Walter F."/>
            <person name="Albersmeier A."/>
            <person name="Kalinowski J."/>
            <person name="Ruckert C."/>
        </authorList>
    </citation>
    <scope>NUCLEOTIDE SEQUENCE [LARGE SCALE GENOMIC DNA]</scope>
    <source>
        <strain evidence="1 2">NBRC 112289</strain>
    </source>
</reference>
<evidence type="ECO:0000313" key="1">
    <source>
        <dbReference type="EMBL" id="GMA27661.1"/>
    </source>
</evidence>
<gene>
    <name evidence="1" type="ORF">GCM10025874_09140</name>
</gene>
<keyword evidence="2" id="KW-1185">Reference proteome</keyword>
<evidence type="ECO:0000313" key="2">
    <source>
        <dbReference type="Proteomes" id="UP001157160"/>
    </source>
</evidence>
<dbReference type="AlphaFoldDB" id="A0AA37XAT1"/>
<name>A0AA37XAT1_9MICO</name>
<accession>A0AA37XAT1</accession>